<proteinExistence type="predicted"/>
<gene>
    <name evidence="1" type="ORF">FF38_08007</name>
</gene>
<evidence type="ECO:0000313" key="1">
    <source>
        <dbReference type="EMBL" id="KNC21627.1"/>
    </source>
</evidence>
<dbReference type="OrthoDB" id="6357136at2759"/>
<accession>A0A0L0BNK8</accession>
<sequence>MSMFGAEFEQIWPKAGTQLKLSEFGRKLLKQCETIKKPENKEVDINEFKRKSSNFPLEFGTNTCRVLSQPKERYPFIQKQIASAYPVIHERVLQLYLDFLEHKCKYGTALEKELYEKLSLICFIQRLLTQRCASFFGRNDKFLLLSRERGCSGFMDVGTAQEKPPLILKNVLSYDEIKLSALLSVSSHTELINNGNRQNCGVIEKNKSLIERSGVVVGIIGARLTRRDVMEFQDIIIAKTQNTKENGYGFGIAEDTTNSKHKDYRRIWKQFYEEPDFLYNQVIKDGKRFGASKNKDDIFDNLIMKKRYTISFDTLLLEAEARAKSEGKQAYVHVVGIGLGVWKAAEQQEQIFLQTFTQRVKYLLPQLQHIGVLHFSWFSLSECGELKNGYVFKSETHPQGGIRCFLSKRNPADKLKTPENDNMLLVISYAWDGNALPGNEFWMKMLKSTGDSSTACSTLITELHNPHINNEYVNGHPLEKQLYPQLSLTDFVQRLLNKRCVTFMGSDDYYLLMSGQKGTAINNYVKVGTPEEKEPLIFKNVLSYDEAKLSAFLSVTSLTELINDGSRNNNGVIEKNVKTIEREGVVVGIIGARFEKPMVMEYQDILITKEQNQEKRGYGFNAEKMNIAEVNGEMKRLMEYRKLWKNFYESSDFLYSQVPDNNPRFTTLTVGEFDNVLMKKRYAITFDTLLLEGQARAEKLKKQAYIHIVGIGLGVWKISGEQTKIFLECFNERVKYLMPQLNNIGALHFSWFHMTEWRDLKHNGFIESKTHPSGGIRTFLSNRNPNEKLPEEFKDMLLVVSYAWDGNALPGNEFWVGSLSGSNDPSTACSTLISELHNPHINKEFVNGENLHIASVQYGILHIQEFAKKVLEREEFEQDWPLKDFTKNLTNFGYELLQKCLSVEKPKDKQTEILQFLKNSEEFPVKFPVDSCRVKSQKIERLPFIIRQIESAYPVVHEKVVYLIIDFLEHKLMYDNKRFGKCFEYEAIFDNLVMKKRFSIAFDLLLLEANARALRAHKKAYIHVVGIGLGVWLAAPQQEKIFMECFQQRLKYLLPQLNNVGVVHLSWFRLNEWQDLKNGGFLKSKTHPLGGVTTLISSRNPNEKLVRSSKEKLLYANMSITDFVHRLLSKRCVTFVDAIDEYLLITGETGQGDDYLKIGTEEEEKHLVLNKVLSYDEVKISALLSITSHSEFINEGQRENAGRPETDINKIEREGVVVGLVGARFAREERMEYEDIQITQQQNIEENGYGSRTIKKSYNQEKARDYHRVWNKFYEEQDHLYEEVSIDNKRFGKCFEYEAIFDNLVMKKRFSIAFDLLLLETNARALRAHKKAYIHVVGIGLGVWLAAPQQEKIFMECFQQRLKYLLPQLNNVGVVHLSWFRLNEWQDLKNGGFLKSKTHPLGGVTTLISSRNPNEKLTGPYENMLPVVSFAWDGNALPGNDFWIGSITSSNDPSAACSTLITELFNPHINTTYVNVFRKTLSSNMPLFGKDFHNDWPTHDFDKHLTPFGQDLIQKCLDIEKPQEQLVDLQEFMQKSNEFPIKFPIDSCRVKSQAVERHADIEQQIASAYPLMHEKVLYLIVDFLEHKLKYAQACLECDENKFSNISFPLGSSIEKQLYKDMTVTEFVQRLLTKRCISFVGYHDSYILITGETGHFAFLSIAGHTDFINDGRRHNGGKIEKDYEKIEKQGVVVGIIGARFARPFRMEYEDIIICKEQNITEMGYGCHGTTTEGDLKDPTTLWQYLFAHKKTEQLEKLQDYRKVWQKFYEESDYLYKKVSLDNKRFGECYKPEAIFDNLMMKKRFALPFDLLLLEANARALKVQKLAYIHVVGIGLGVWLAAPQQEEIFLACFQQRLKYLLPQLNNIGVLHFSWFKSQEWQDLKNEAVIKSASHSQGGIKILISNRNPNEKLTSPYDGMLPVVSFAWDGNSLPGNEFWMGSLVSSNDPSAACSTLITELFNPHINAQYVNGNNLYLASPKYEDFIQKSNKFPLKFPIDSCRVKSQPVERHADIQQQISSAYPLIHEKVLFLILDFLEHKLKYGTTREKQLYANMGPTEFVQRLLSKRCASFVGFFDSYVLISGETGCGERYLKVGTDEEEAPLTLDNVLSYDEIKISALLSVTSHTEFINDGARANCGKIEEDLNKIEPSGVVVGLIGARFVRPNRMESEDIKIVKTQNTFENGYGADTKHVNAKGLWQYVFPTKTLTPEIEKLQDYRKVWNKFYEETDFIYQKVSVDNKRFEKTLKSKAIFDNLKMKKRFAISFDTLLLEAQQRALTSNKYAYIHVVGIGLGVWLETGQQEKVFMESFQQRLKYLLPRLNNIGVVHLSWFHLNEWSDLKNEAFFKSDKHPRGGIKILMSKRNPNDKLLPPYDKMLPVVSYAWDGNALPGNEFWKHCLASSNDPSTACSTLISELFNPHINTEYVNGNNLHIASLQHGFPLDSCRVESQPVERHLFIKEQIASAYPVIHEKVLYLIIDFLEHKLRYGATGFGRQYLKVGTPEEREPLILANVLSYDEIKISALLTVSSKTEFINDGDRYNKGLREQDLSKIEREGLVIGMIGARFERKEVMEFQDITITRQQNTRENGYGEAMDKPQPNFSLLEFLNPLRKVKTLEKLQDYRRLWNKFYEEEDHLYDKVNKDNLRFGDTLNCLVIFDNVMMKKRYAISFDLLLLEANQRARPGCAYLHVVGFGLGVWRAAVQQEQIFMECFYERLNYLLPLLNNIGVVHFSYFNLKECGELKDNGLIASHGHPRGGIKTFISKRNPNEKLPAEYKDMLLVVSYAWDGNALPGNEFWMGNLSASNDPSTGCSTLISELHNPHINSDFVCGENLHIATYDSNIIHIYDYAKKVLK</sequence>
<protein>
    <submittedName>
        <fullName evidence="1">Uncharacterized protein</fullName>
    </submittedName>
</protein>
<reference evidence="1 2" key="1">
    <citation type="journal article" date="2015" name="Nat. Commun.">
        <title>Lucilia cuprina genome unlocks parasitic fly biology to underpin future interventions.</title>
        <authorList>
            <person name="Anstead C.A."/>
            <person name="Korhonen P.K."/>
            <person name="Young N.D."/>
            <person name="Hall R.S."/>
            <person name="Jex A.R."/>
            <person name="Murali S.C."/>
            <person name="Hughes D.S."/>
            <person name="Lee S.F."/>
            <person name="Perry T."/>
            <person name="Stroehlein A.J."/>
            <person name="Ansell B.R."/>
            <person name="Breugelmans B."/>
            <person name="Hofmann A."/>
            <person name="Qu J."/>
            <person name="Dugan S."/>
            <person name="Lee S.L."/>
            <person name="Chao H."/>
            <person name="Dinh H."/>
            <person name="Han Y."/>
            <person name="Doddapaneni H.V."/>
            <person name="Worley K.C."/>
            <person name="Muzny D.M."/>
            <person name="Ioannidis P."/>
            <person name="Waterhouse R.M."/>
            <person name="Zdobnov E.M."/>
            <person name="James P.J."/>
            <person name="Bagnall N.H."/>
            <person name="Kotze A.C."/>
            <person name="Gibbs R.A."/>
            <person name="Richards S."/>
            <person name="Batterham P."/>
            <person name="Gasser R.B."/>
        </authorList>
    </citation>
    <scope>NUCLEOTIDE SEQUENCE [LARGE SCALE GENOMIC DNA]</scope>
    <source>
        <strain evidence="1 2">LS</strain>
        <tissue evidence="1">Full body</tissue>
    </source>
</reference>
<comment type="caution">
    <text evidence="1">The sequence shown here is derived from an EMBL/GenBank/DDBJ whole genome shotgun (WGS) entry which is preliminary data.</text>
</comment>
<name>A0A0L0BNK8_LUCCU</name>
<dbReference type="Pfam" id="PF16062">
    <property type="entry name" value="MavL-like"/>
    <property type="match status" value="7"/>
</dbReference>
<evidence type="ECO:0000313" key="2">
    <source>
        <dbReference type="Proteomes" id="UP000037069"/>
    </source>
</evidence>
<dbReference type="STRING" id="7375.A0A0L0BNK8"/>
<dbReference type="Proteomes" id="UP000037069">
    <property type="component" value="Unassembled WGS sequence"/>
</dbReference>
<dbReference type="InterPro" id="IPR032063">
    <property type="entry name" value="MavL-like"/>
</dbReference>
<organism evidence="1 2">
    <name type="scientific">Lucilia cuprina</name>
    <name type="common">Green bottle fly</name>
    <name type="synonym">Australian sheep blowfly</name>
    <dbReference type="NCBI Taxonomy" id="7375"/>
    <lineage>
        <taxon>Eukaryota</taxon>
        <taxon>Metazoa</taxon>
        <taxon>Ecdysozoa</taxon>
        <taxon>Arthropoda</taxon>
        <taxon>Hexapoda</taxon>
        <taxon>Insecta</taxon>
        <taxon>Pterygota</taxon>
        <taxon>Neoptera</taxon>
        <taxon>Endopterygota</taxon>
        <taxon>Diptera</taxon>
        <taxon>Brachycera</taxon>
        <taxon>Muscomorpha</taxon>
        <taxon>Oestroidea</taxon>
        <taxon>Calliphoridae</taxon>
        <taxon>Luciliinae</taxon>
        <taxon>Lucilia</taxon>
    </lineage>
</organism>
<dbReference type="EMBL" id="JRES01001596">
    <property type="protein sequence ID" value="KNC21627.1"/>
    <property type="molecule type" value="Genomic_DNA"/>
</dbReference>
<keyword evidence="2" id="KW-1185">Reference proteome</keyword>